<protein>
    <recommendedName>
        <fullName evidence="3">DUF6535 domain-containing protein</fullName>
    </recommendedName>
</protein>
<dbReference type="STRING" id="154538.A0A1M2VE62"/>
<feature type="transmembrane region" description="Helical" evidence="2">
    <location>
        <begin position="300"/>
        <end position="325"/>
    </location>
</feature>
<dbReference type="Proteomes" id="UP000184267">
    <property type="component" value="Unassembled WGS sequence"/>
</dbReference>
<keyword evidence="5" id="KW-1185">Reference proteome</keyword>
<keyword evidence="2" id="KW-1133">Transmembrane helix</keyword>
<evidence type="ECO:0000259" key="3">
    <source>
        <dbReference type="Pfam" id="PF20153"/>
    </source>
</evidence>
<proteinExistence type="predicted"/>
<feature type="domain" description="DUF6535" evidence="3">
    <location>
        <begin position="113"/>
        <end position="296"/>
    </location>
</feature>
<feature type="transmembrane region" description="Helical" evidence="2">
    <location>
        <begin position="138"/>
        <end position="160"/>
    </location>
</feature>
<feature type="transmembrane region" description="Helical" evidence="2">
    <location>
        <begin position="337"/>
        <end position="361"/>
    </location>
</feature>
<reference evidence="4 5" key="1">
    <citation type="submission" date="2016-10" db="EMBL/GenBank/DDBJ databases">
        <title>Genome sequence of the basidiomycete white-rot fungus Trametes pubescens.</title>
        <authorList>
            <person name="Makela M.R."/>
            <person name="Granchi Z."/>
            <person name="Peng M."/>
            <person name="De Vries R.P."/>
            <person name="Grigoriev I."/>
            <person name="Riley R."/>
            <person name="Hilden K."/>
        </authorList>
    </citation>
    <scope>NUCLEOTIDE SEQUENCE [LARGE SCALE GENOMIC DNA]</scope>
    <source>
        <strain evidence="4 5">FBCC735</strain>
    </source>
</reference>
<accession>A0A1M2VE62</accession>
<evidence type="ECO:0000256" key="1">
    <source>
        <dbReference type="SAM" id="MobiDB-lite"/>
    </source>
</evidence>
<dbReference type="Pfam" id="PF20153">
    <property type="entry name" value="DUF6535"/>
    <property type="match status" value="1"/>
</dbReference>
<dbReference type="AlphaFoldDB" id="A0A1M2VE62"/>
<feature type="transmembrane region" description="Helical" evidence="2">
    <location>
        <begin position="209"/>
        <end position="234"/>
    </location>
</feature>
<keyword evidence="2" id="KW-0812">Transmembrane</keyword>
<sequence>MPMTPPANRLIGKASENMKHSSRVSAQATQGGKTQRRSNATSAGSLVGGVIAPIGAQRHISFMPTPPTAGPSTEQSRQAREKINPIAPQAPGPLYKRIHSRRHDAEKAAMSAWSDCANVVKDHYEGTLIRWKEEIDTLLVYAGLFSAVLTAFTVETYVLLQPSPPDMTNALLAQMSAQLNSFTVNPTFVNSTQPFVATQFQSAFRATLLAVWINTLWFSSLICSLTAASIGMMVKQWLHENELGLFGTSRDITRLRQYRYEALSKWHVGTIVALLPILLQLASALFLAGLLVLLWSLHQIVAAVASAFVCALLVFTVITVLAPAFAPDCAYRSPQALAFVFVVRTIHRTLWTLFLAVAFVLRWRSSKATKIVDGVRDQVVYLRWAGIERPIVQKQQHNLDQQALLAANALVLDDSDEFTNKVLRRCMRTLPSRYGHRCLKAMCGDAAPQPGPEHRSVSAFSCKAVSLSLEVIESHLDGFDDQNKLAQAPIETLVADLRQRLKPEHTYIDVKVSAQLYHTLARLLNTCTKHTKYTVDVLPIIDDLSHRRWEFPRHHHSISCGNTAQAVTKALEGLLSRATSLHLKIDMHYRLIKFLAICHLRPGFCHHDVQFVQKKLLEQLYNFSDLINTLGQAHYNGNLPGANNWNLQHLPDFYHHLHSLMNLISFVTALHETFPEAEGLIRQLAIHLSSDEVLLRIESDADMVGQVRAVVDELYRVINCY</sequence>
<feature type="region of interest" description="Disordered" evidence="1">
    <location>
        <begin position="1"/>
        <end position="44"/>
    </location>
</feature>
<keyword evidence="2" id="KW-0472">Membrane</keyword>
<organism evidence="4 5">
    <name type="scientific">Trametes pubescens</name>
    <name type="common">White-rot fungus</name>
    <dbReference type="NCBI Taxonomy" id="154538"/>
    <lineage>
        <taxon>Eukaryota</taxon>
        <taxon>Fungi</taxon>
        <taxon>Dikarya</taxon>
        <taxon>Basidiomycota</taxon>
        <taxon>Agaricomycotina</taxon>
        <taxon>Agaricomycetes</taxon>
        <taxon>Polyporales</taxon>
        <taxon>Polyporaceae</taxon>
        <taxon>Trametes</taxon>
    </lineage>
</organism>
<gene>
    <name evidence="4" type="ORF">TRAPUB_3128</name>
</gene>
<evidence type="ECO:0000313" key="5">
    <source>
        <dbReference type="Proteomes" id="UP000184267"/>
    </source>
</evidence>
<feature type="compositionally biased region" description="Polar residues" evidence="1">
    <location>
        <begin position="23"/>
        <end position="44"/>
    </location>
</feature>
<name>A0A1M2VE62_TRAPU</name>
<dbReference type="OrthoDB" id="3185525at2759"/>
<comment type="caution">
    <text evidence="4">The sequence shown here is derived from an EMBL/GenBank/DDBJ whole genome shotgun (WGS) entry which is preliminary data.</text>
</comment>
<evidence type="ECO:0000256" key="2">
    <source>
        <dbReference type="SAM" id="Phobius"/>
    </source>
</evidence>
<evidence type="ECO:0000313" key="4">
    <source>
        <dbReference type="EMBL" id="OJT05941.1"/>
    </source>
</evidence>
<dbReference type="InterPro" id="IPR045338">
    <property type="entry name" value="DUF6535"/>
</dbReference>
<dbReference type="EMBL" id="MNAD01001364">
    <property type="protein sequence ID" value="OJT05941.1"/>
    <property type="molecule type" value="Genomic_DNA"/>
</dbReference>
<feature type="transmembrane region" description="Helical" evidence="2">
    <location>
        <begin position="266"/>
        <end position="294"/>
    </location>
</feature>